<accession>A0AAV2VIK5</accession>
<gene>
    <name evidence="1" type="ORF">VIBNISOn1_1140001</name>
</gene>
<evidence type="ECO:0000313" key="1">
    <source>
        <dbReference type="EMBL" id="CCO44475.1"/>
    </source>
</evidence>
<keyword evidence="1" id="KW-0418">Kinase</keyword>
<dbReference type="Gene3D" id="3.40.50.300">
    <property type="entry name" value="P-loop containing nucleotide triphosphate hydrolases"/>
    <property type="match status" value="1"/>
</dbReference>
<name>A0AAV2VIK5_9VIBR</name>
<dbReference type="Proteomes" id="UP000018211">
    <property type="component" value="Unassembled WGS sequence"/>
</dbReference>
<dbReference type="AlphaFoldDB" id="A0AAV2VIK5"/>
<dbReference type="RefSeq" id="WP_022610310.1">
    <property type="nucleotide sequence ID" value="NZ_LK391965.1"/>
</dbReference>
<proteinExistence type="predicted"/>
<evidence type="ECO:0000313" key="2">
    <source>
        <dbReference type="Proteomes" id="UP000018211"/>
    </source>
</evidence>
<dbReference type="Pfam" id="PF13671">
    <property type="entry name" value="AAA_33"/>
    <property type="match status" value="1"/>
</dbReference>
<dbReference type="GO" id="GO:0016301">
    <property type="term" value="F:kinase activity"/>
    <property type="evidence" value="ECO:0007669"/>
    <property type="project" value="UniProtKB-KW"/>
</dbReference>
<dbReference type="SUPFAM" id="SSF52540">
    <property type="entry name" value="P-loop containing nucleoside triphosphate hydrolases"/>
    <property type="match status" value="1"/>
</dbReference>
<comment type="caution">
    <text evidence="1">The sequence shown here is derived from an EMBL/GenBank/DDBJ whole genome shotgun (WGS) entry which is preliminary data.</text>
</comment>
<sequence length="178" mass="20475">MAKVFLIEGPVGAGKSTFSKDLSKRMSATHINLDSWMSRLFSPDRPSTDIFEWYVARKKRCIEQIWEVALSILNSGSDVILELGLIQSDSRKSMCDLINESGHKVSVYVLDAPKEQRRKRVQYRNMSEGSTFLMEVSDEVFELASNMWEEPNEIECTKQEVIFVPQSDVDQAFQRTKR</sequence>
<dbReference type="EMBL" id="CAOF01000018">
    <property type="protein sequence ID" value="CCO44475.1"/>
    <property type="molecule type" value="Genomic_DNA"/>
</dbReference>
<keyword evidence="1" id="KW-0808">Transferase</keyword>
<reference evidence="1 2" key="1">
    <citation type="journal article" date="2013" name="ISME J.">
        <title>Comparative genomics of pathogenic lineages of Vibrio nigripulchritudo identifies virulence-associated traits.</title>
        <authorList>
            <person name="Goudenege D."/>
            <person name="Labreuche Y."/>
            <person name="Krin E."/>
            <person name="Ansquer D."/>
            <person name="Mangenot S."/>
            <person name="Calteau A."/>
            <person name="Medigue C."/>
            <person name="Mazel D."/>
            <person name="Polz M.F."/>
            <person name="Le Roux F."/>
        </authorList>
    </citation>
    <scope>NUCLEOTIDE SEQUENCE [LARGE SCALE GENOMIC DNA]</scope>
    <source>
        <strain evidence="1 2">SOn1</strain>
    </source>
</reference>
<dbReference type="InterPro" id="IPR027417">
    <property type="entry name" value="P-loop_NTPase"/>
</dbReference>
<protein>
    <submittedName>
        <fullName evidence="1">Shikimate kinase</fullName>
    </submittedName>
</protein>
<organism evidence="1 2">
    <name type="scientific">Vibrio nigripulchritudo SOn1</name>
    <dbReference type="NCBI Taxonomy" id="1238450"/>
    <lineage>
        <taxon>Bacteria</taxon>
        <taxon>Pseudomonadati</taxon>
        <taxon>Pseudomonadota</taxon>
        <taxon>Gammaproteobacteria</taxon>
        <taxon>Vibrionales</taxon>
        <taxon>Vibrionaceae</taxon>
        <taxon>Vibrio</taxon>
    </lineage>
</organism>